<dbReference type="Proteomes" id="UP000003477">
    <property type="component" value="Unassembled WGS sequence"/>
</dbReference>
<dbReference type="InterPro" id="IPR052919">
    <property type="entry name" value="TA_system_RNase"/>
</dbReference>
<feature type="domain" description="PIN" evidence="1">
    <location>
        <begin position="4"/>
        <end position="123"/>
    </location>
</feature>
<sequence length="131" mass="14770">MNLLLDTHCWLWALSEPEKLSPQASAMISDHTNNIYLSTASIWELGIKAQLGKISLPEAFETFVPTRLQVFQTIPIQITPSHAIIAATLPLHHKDPFDRMIIAQGKSENLPILSNDKVFHNYDITIIEIAR</sequence>
<dbReference type="InterPro" id="IPR002716">
    <property type="entry name" value="PIN_dom"/>
</dbReference>
<dbReference type="CDD" id="cd09872">
    <property type="entry name" value="PIN_Sll0205-like"/>
    <property type="match status" value="1"/>
</dbReference>
<gene>
    <name evidence="2" type="ORF">CWATWH0003_B298</name>
</gene>
<evidence type="ECO:0000259" key="1">
    <source>
        <dbReference type="Pfam" id="PF01850"/>
    </source>
</evidence>
<evidence type="ECO:0000313" key="3">
    <source>
        <dbReference type="Proteomes" id="UP000003477"/>
    </source>
</evidence>
<proteinExistence type="predicted"/>
<dbReference type="GeneID" id="88769248"/>
<protein>
    <recommendedName>
        <fullName evidence="1">PIN domain-containing protein</fullName>
    </recommendedName>
</protein>
<dbReference type="RefSeq" id="WP_007313675.1">
    <property type="nucleotide sequence ID" value="NZ_AESD01001101.1"/>
</dbReference>
<dbReference type="SUPFAM" id="SSF88723">
    <property type="entry name" value="PIN domain-like"/>
    <property type="match status" value="1"/>
</dbReference>
<dbReference type="PANTHER" id="PTHR36173:SF2">
    <property type="entry name" value="RIBONUCLEASE VAPC16"/>
    <property type="match status" value="1"/>
</dbReference>
<dbReference type="InterPro" id="IPR041705">
    <property type="entry name" value="PIN_Sll0205"/>
</dbReference>
<dbReference type="InterPro" id="IPR029060">
    <property type="entry name" value="PIN-like_dom_sf"/>
</dbReference>
<name>G5JEW1_CROWT</name>
<evidence type="ECO:0000313" key="2">
    <source>
        <dbReference type="EMBL" id="EHJ09277.1"/>
    </source>
</evidence>
<accession>G5JEW1</accession>
<dbReference type="Pfam" id="PF01850">
    <property type="entry name" value="PIN"/>
    <property type="match status" value="1"/>
</dbReference>
<dbReference type="AlphaFoldDB" id="G5JEW1"/>
<comment type="caution">
    <text evidence="2">The sequence shown here is derived from an EMBL/GenBank/DDBJ whole genome shotgun (WGS) entry which is preliminary data.</text>
</comment>
<reference evidence="2 3" key="1">
    <citation type="journal article" date="2011" name="Front. Microbiol.">
        <title>Two Strains of Crocosphaera watsonii with Highly Conserved Genomes are Distinguished by Strain-Specific Features.</title>
        <authorList>
            <person name="Bench S.R."/>
            <person name="Ilikchyan I.N."/>
            <person name="Tripp H.J."/>
            <person name="Zehr J.P."/>
        </authorList>
    </citation>
    <scope>NUCLEOTIDE SEQUENCE [LARGE SCALE GENOMIC DNA]</scope>
    <source>
        <strain evidence="2 3">WH 0003</strain>
    </source>
</reference>
<dbReference type="Gene3D" id="3.40.50.1010">
    <property type="entry name" value="5'-nuclease"/>
    <property type="match status" value="1"/>
</dbReference>
<dbReference type="EMBL" id="AESD01001101">
    <property type="protein sequence ID" value="EHJ09277.1"/>
    <property type="molecule type" value="Genomic_DNA"/>
</dbReference>
<dbReference type="PATRIC" id="fig|423471.3.peg.5564"/>
<organism evidence="2 3">
    <name type="scientific">Crocosphaera watsonii WH 0003</name>
    <dbReference type="NCBI Taxonomy" id="423471"/>
    <lineage>
        <taxon>Bacteria</taxon>
        <taxon>Bacillati</taxon>
        <taxon>Cyanobacteriota</taxon>
        <taxon>Cyanophyceae</taxon>
        <taxon>Oscillatoriophycideae</taxon>
        <taxon>Chroococcales</taxon>
        <taxon>Aphanothecaceae</taxon>
        <taxon>Crocosphaera</taxon>
    </lineage>
</organism>
<dbReference type="PANTHER" id="PTHR36173">
    <property type="entry name" value="RIBONUCLEASE VAPC16-RELATED"/>
    <property type="match status" value="1"/>
</dbReference>